<dbReference type="GO" id="GO:0046555">
    <property type="term" value="F:acetylxylan esterase activity"/>
    <property type="evidence" value="ECO:0007669"/>
    <property type="project" value="UniProtKB-EC"/>
</dbReference>
<organism evidence="2">
    <name type="scientific">mine drainage metagenome</name>
    <dbReference type="NCBI Taxonomy" id="410659"/>
    <lineage>
        <taxon>unclassified sequences</taxon>
        <taxon>metagenomes</taxon>
        <taxon>ecological metagenomes</taxon>
    </lineage>
</organism>
<dbReference type="InterPro" id="IPR001375">
    <property type="entry name" value="Peptidase_S9_cat"/>
</dbReference>
<dbReference type="InterPro" id="IPR029058">
    <property type="entry name" value="AB_hydrolase_fold"/>
</dbReference>
<gene>
    <name evidence="2" type="primary">axeA1_10</name>
    <name evidence="2" type="ORF">GALL_516300</name>
</gene>
<dbReference type="GO" id="GO:0008236">
    <property type="term" value="F:serine-type peptidase activity"/>
    <property type="evidence" value="ECO:0007669"/>
    <property type="project" value="InterPro"/>
</dbReference>
<evidence type="ECO:0000313" key="2">
    <source>
        <dbReference type="EMBL" id="OIQ66798.1"/>
    </source>
</evidence>
<dbReference type="Gene3D" id="3.40.50.1820">
    <property type="entry name" value="alpha/beta hydrolase"/>
    <property type="match status" value="1"/>
</dbReference>
<dbReference type="EC" id="3.1.1.72" evidence="2"/>
<accession>A0A1J5P6G1</accession>
<reference evidence="2" key="1">
    <citation type="submission" date="2016-10" db="EMBL/GenBank/DDBJ databases">
        <title>Sequence of Gallionella enrichment culture.</title>
        <authorList>
            <person name="Poehlein A."/>
            <person name="Muehling M."/>
            <person name="Daniel R."/>
        </authorList>
    </citation>
    <scope>NUCLEOTIDE SEQUENCE</scope>
</reference>
<name>A0A1J5P6G1_9ZZZZ</name>
<dbReference type="GO" id="GO:0006508">
    <property type="term" value="P:proteolysis"/>
    <property type="evidence" value="ECO:0007669"/>
    <property type="project" value="InterPro"/>
</dbReference>
<dbReference type="SUPFAM" id="SSF53474">
    <property type="entry name" value="alpha/beta-Hydrolases"/>
    <property type="match status" value="1"/>
</dbReference>
<proteinExistence type="predicted"/>
<dbReference type="AlphaFoldDB" id="A0A1J5P6G1"/>
<keyword evidence="2" id="KW-0378">Hydrolase</keyword>
<evidence type="ECO:0000259" key="1">
    <source>
        <dbReference type="Pfam" id="PF00326"/>
    </source>
</evidence>
<comment type="caution">
    <text evidence="2">The sequence shown here is derived from an EMBL/GenBank/DDBJ whole genome shotgun (WGS) entry which is preliminary data.</text>
</comment>
<protein>
    <submittedName>
        <fullName evidence="2">Acetylxylan esterase</fullName>
        <ecNumber evidence="2">3.1.1.72</ecNumber>
    </submittedName>
</protein>
<feature type="domain" description="Peptidase S9 prolyl oligopeptidase catalytic" evidence="1">
    <location>
        <begin position="47"/>
        <end position="106"/>
    </location>
</feature>
<dbReference type="EMBL" id="MLJW01006356">
    <property type="protein sequence ID" value="OIQ66798.1"/>
    <property type="molecule type" value="Genomic_DNA"/>
</dbReference>
<dbReference type="Pfam" id="PF00326">
    <property type="entry name" value="Peptidase_S9"/>
    <property type="match status" value="1"/>
</dbReference>
<sequence>MAASASVGVEPPAFAILVYPVISMERNITHPGSLRKLLGKHAPDSIIKRYSFEQRVHPKVPPTLLVHARDDNVAKFKNSIAYLEALRAANVPSELHILEYGGHGFGLGVQGGDAAGWPDLCVEWIRKAVL</sequence>